<keyword evidence="2" id="KW-1185">Reference proteome</keyword>
<sequence>MGTTRRVLLIFSVGASSATYSSATVRLSVGWWSLLTELGWGEYLDVVTLAGSACQGGQTDDEVERGEGSGGGQPTIDPFDRPNLDIPSFSLGLTLGFFEFRAPPPPGTSGSSTPHQRISQASLSDEEERMDDMDGVQHYGFRHRVGKKTTSTVNNDDDEVDGSDGDDAVSTQSESDDDNDPEEGEFKTLLNPINSINPFSLDDLVESGTVRLLDWDDSMIDIQLSMRFVGKVQAISTVRKWSISMGREYRVLKIANDPEIPVSNIIQEVQIEMKSREHKVTTYNPRKGIYMVKSPIRVSVCRENGSRTDTYVPEIYSRQTYRRTYRANFHPVLSELLEGCSF</sequence>
<organism evidence="1 2">
    <name type="scientific">Catharanthus roseus</name>
    <name type="common">Madagascar periwinkle</name>
    <name type="synonym">Vinca rosea</name>
    <dbReference type="NCBI Taxonomy" id="4058"/>
    <lineage>
        <taxon>Eukaryota</taxon>
        <taxon>Viridiplantae</taxon>
        <taxon>Streptophyta</taxon>
        <taxon>Embryophyta</taxon>
        <taxon>Tracheophyta</taxon>
        <taxon>Spermatophyta</taxon>
        <taxon>Magnoliopsida</taxon>
        <taxon>eudicotyledons</taxon>
        <taxon>Gunneridae</taxon>
        <taxon>Pentapetalae</taxon>
        <taxon>asterids</taxon>
        <taxon>lamiids</taxon>
        <taxon>Gentianales</taxon>
        <taxon>Apocynaceae</taxon>
        <taxon>Rauvolfioideae</taxon>
        <taxon>Vinceae</taxon>
        <taxon>Catharanthinae</taxon>
        <taxon>Catharanthus</taxon>
    </lineage>
</organism>
<dbReference type="Proteomes" id="UP001060085">
    <property type="component" value="Linkage Group LG04"/>
</dbReference>
<accession>A0ACC0AZ64</accession>
<gene>
    <name evidence="1" type="ORF">M9H77_16013</name>
</gene>
<comment type="caution">
    <text evidence="1">The sequence shown here is derived from an EMBL/GenBank/DDBJ whole genome shotgun (WGS) entry which is preliminary data.</text>
</comment>
<name>A0ACC0AZ64_CATRO</name>
<proteinExistence type="predicted"/>
<evidence type="ECO:0000313" key="1">
    <source>
        <dbReference type="EMBL" id="KAI5666160.1"/>
    </source>
</evidence>
<reference evidence="2" key="1">
    <citation type="journal article" date="2023" name="Nat. Plants">
        <title>Single-cell RNA sequencing provides a high-resolution roadmap for understanding the multicellular compartmentation of specialized metabolism.</title>
        <authorList>
            <person name="Sun S."/>
            <person name="Shen X."/>
            <person name="Li Y."/>
            <person name="Li Y."/>
            <person name="Wang S."/>
            <person name="Li R."/>
            <person name="Zhang H."/>
            <person name="Shen G."/>
            <person name="Guo B."/>
            <person name="Wei J."/>
            <person name="Xu J."/>
            <person name="St-Pierre B."/>
            <person name="Chen S."/>
            <person name="Sun C."/>
        </authorList>
    </citation>
    <scope>NUCLEOTIDE SEQUENCE [LARGE SCALE GENOMIC DNA]</scope>
</reference>
<evidence type="ECO:0000313" key="2">
    <source>
        <dbReference type="Proteomes" id="UP001060085"/>
    </source>
</evidence>
<dbReference type="EMBL" id="CM044704">
    <property type="protein sequence ID" value="KAI5666160.1"/>
    <property type="molecule type" value="Genomic_DNA"/>
</dbReference>
<protein>
    <submittedName>
        <fullName evidence="1">Uncharacterized protein</fullName>
    </submittedName>
</protein>